<evidence type="ECO:0000256" key="1">
    <source>
        <dbReference type="SAM" id="Phobius"/>
    </source>
</evidence>
<feature type="non-terminal residue" evidence="2">
    <location>
        <position position="1"/>
    </location>
</feature>
<feature type="transmembrane region" description="Helical" evidence="1">
    <location>
        <begin position="6"/>
        <end position="23"/>
    </location>
</feature>
<sequence length="69" mass="7427">VPSFVTGAAATATVAVVLLLYSGERMLRSLTWIMAVELAAMGLGLEFQAIPRAHLLDDPENDYHTLKGL</sequence>
<keyword evidence="1" id="KW-0812">Transmembrane</keyword>
<keyword evidence="1" id="KW-1133">Transmembrane helix</keyword>
<gene>
    <name evidence="2" type="ORF">METZ01_LOCUS184086</name>
</gene>
<name>A0A382CZJ7_9ZZZZ</name>
<accession>A0A382CZJ7</accession>
<dbReference type="EMBL" id="UINC01036766">
    <property type="protein sequence ID" value="SVB31232.1"/>
    <property type="molecule type" value="Genomic_DNA"/>
</dbReference>
<organism evidence="2">
    <name type="scientific">marine metagenome</name>
    <dbReference type="NCBI Taxonomy" id="408172"/>
    <lineage>
        <taxon>unclassified sequences</taxon>
        <taxon>metagenomes</taxon>
        <taxon>ecological metagenomes</taxon>
    </lineage>
</organism>
<reference evidence="2" key="1">
    <citation type="submission" date="2018-05" db="EMBL/GenBank/DDBJ databases">
        <authorList>
            <person name="Lanie J.A."/>
            <person name="Ng W.-L."/>
            <person name="Kazmierczak K.M."/>
            <person name="Andrzejewski T.M."/>
            <person name="Davidsen T.M."/>
            <person name="Wayne K.J."/>
            <person name="Tettelin H."/>
            <person name="Glass J.I."/>
            <person name="Rusch D."/>
            <person name="Podicherti R."/>
            <person name="Tsui H.-C.T."/>
            <person name="Winkler M.E."/>
        </authorList>
    </citation>
    <scope>NUCLEOTIDE SEQUENCE</scope>
</reference>
<proteinExistence type="predicted"/>
<keyword evidence="1" id="KW-0472">Membrane</keyword>
<dbReference type="AlphaFoldDB" id="A0A382CZJ7"/>
<evidence type="ECO:0000313" key="2">
    <source>
        <dbReference type="EMBL" id="SVB31232.1"/>
    </source>
</evidence>
<protein>
    <submittedName>
        <fullName evidence="2">Uncharacterized protein</fullName>
    </submittedName>
</protein>